<feature type="compositionally biased region" description="Basic and acidic residues" evidence="1">
    <location>
        <begin position="68"/>
        <end position="99"/>
    </location>
</feature>
<feature type="region of interest" description="Disordered" evidence="1">
    <location>
        <begin position="50"/>
        <end position="102"/>
    </location>
</feature>
<dbReference type="EMBL" id="MH204637">
    <property type="protein sequence ID" value="QAX32786.1"/>
    <property type="molecule type" value="mRNA"/>
</dbReference>
<proteinExistence type="evidence at transcript level"/>
<sequence length="111" mass="12666">MKTNYFIFLSLFALLIFVVAIESFKDENQQLDEIESIDDFHAYLEGGGGTEINGRRRMKHYSGKGKKEKQDKYIPDGGKGEGKEEGKKKYNKGKGEGKKKPQTFLDIKIKD</sequence>
<gene>
    <name evidence="3" type="primary">GRP5</name>
</gene>
<feature type="signal peptide" evidence="2">
    <location>
        <begin position="1"/>
        <end position="20"/>
    </location>
</feature>
<protein>
    <submittedName>
        <fullName evidence="3">Glycine-rich protein</fullName>
    </submittedName>
</protein>
<accession>A0A411AFI7</accession>
<organism evidence="3">
    <name type="scientific">Ononis spinosa</name>
    <name type="common">Spiny restharrow</name>
    <name type="synonym">Ononis campestris</name>
    <dbReference type="NCBI Taxonomy" id="58890"/>
    <lineage>
        <taxon>Eukaryota</taxon>
        <taxon>Viridiplantae</taxon>
        <taxon>Streptophyta</taxon>
        <taxon>Embryophyta</taxon>
        <taxon>Tracheophyta</taxon>
        <taxon>Spermatophyta</taxon>
        <taxon>Magnoliopsida</taxon>
        <taxon>eudicotyledons</taxon>
        <taxon>Gunneridae</taxon>
        <taxon>Pentapetalae</taxon>
        <taxon>rosids</taxon>
        <taxon>fabids</taxon>
        <taxon>Fabales</taxon>
        <taxon>Fabaceae</taxon>
        <taxon>Papilionoideae</taxon>
        <taxon>50 kb inversion clade</taxon>
        <taxon>NPAAA clade</taxon>
        <taxon>Hologalegina</taxon>
        <taxon>IRL clade</taxon>
        <taxon>Trifolieae</taxon>
        <taxon>Ononis</taxon>
    </lineage>
</organism>
<name>A0A411AFI7_ONOSP</name>
<keyword evidence="2" id="KW-0732">Signal</keyword>
<reference evidence="3" key="1">
    <citation type="submission" date="2018-04" db="EMBL/GenBank/DDBJ databases">
        <title>The nodule transcriptome of six IRLC legumes reveals different diversification patterns of leghemoglobin and glycine-rich-protein (GRP) families.</title>
        <authorList>
            <person name="Montiel J."/>
            <person name="Fonseca-Garcia C."/>
            <person name="Kereszt A."/>
            <person name="Kondorosi E."/>
        </authorList>
    </citation>
    <scope>NUCLEOTIDE SEQUENCE</scope>
</reference>
<evidence type="ECO:0000256" key="1">
    <source>
        <dbReference type="SAM" id="MobiDB-lite"/>
    </source>
</evidence>
<dbReference type="AlphaFoldDB" id="A0A411AFI7"/>
<evidence type="ECO:0000313" key="3">
    <source>
        <dbReference type="EMBL" id="QAX32786.1"/>
    </source>
</evidence>
<feature type="compositionally biased region" description="Basic residues" evidence="1">
    <location>
        <begin position="55"/>
        <end position="67"/>
    </location>
</feature>
<feature type="chain" id="PRO_5019257302" evidence="2">
    <location>
        <begin position="21"/>
        <end position="111"/>
    </location>
</feature>
<evidence type="ECO:0000256" key="2">
    <source>
        <dbReference type="SAM" id="SignalP"/>
    </source>
</evidence>